<dbReference type="EMBL" id="JASPKY010000299">
    <property type="protein sequence ID" value="KAK9709990.1"/>
    <property type="molecule type" value="Genomic_DNA"/>
</dbReference>
<comment type="caution">
    <text evidence="1">The sequence shown here is derived from an EMBL/GenBank/DDBJ whole genome shotgun (WGS) entry which is preliminary data.</text>
</comment>
<proteinExistence type="predicted"/>
<organism evidence="1 2">
    <name type="scientific">Popillia japonica</name>
    <name type="common">Japanese beetle</name>
    <dbReference type="NCBI Taxonomy" id="7064"/>
    <lineage>
        <taxon>Eukaryota</taxon>
        <taxon>Metazoa</taxon>
        <taxon>Ecdysozoa</taxon>
        <taxon>Arthropoda</taxon>
        <taxon>Hexapoda</taxon>
        <taxon>Insecta</taxon>
        <taxon>Pterygota</taxon>
        <taxon>Neoptera</taxon>
        <taxon>Endopterygota</taxon>
        <taxon>Coleoptera</taxon>
        <taxon>Polyphaga</taxon>
        <taxon>Scarabaeiformia</taxon>
        <taxon>Scarabaeidae</taxon>
        <taxon>Rutelinae</taxon>
        <taxon>Popillia</taxon>
    </lineage>
</organism>
<accession>A0AAW1JZ90</accession>
<evidence type="ECO:0000313" key="2">
    <source>
        <dbReference type="Proteomes" id="UP001458880"/>
    </source>
</evidence>
<dbReference type="AlphaFoldDB" id="A0AAW1JZ90"/>
<name>A0AAW1JZ90_POPJA</name>
<gene>
    <name evidence="1" type="ORF">QE152_g26268</name>
</gene>
<protein>
    <submittedName>
        <fullName evidence="1">Uncharacterized protein</fullName>
    </submittedName>
</protein>
<evidence type="ECO:0000313" key="1">
    <source>
        <dbReference type="EMBL" id="KAK9709990.1"/>
    </source>
</evidence>
<dbReference type="Proteomes" id="UP001458880">
    <property type="component" value="Unassembled WGS sequence"/>
</dbReference>
<keyword evidence="2" id="KW-1185">Reference proteome</keyword>
<reference evidence="1 2" key="1">
    <citation type="journal article" date="2024" name="BMC Genomics">
        <title>De novo assembly and annotation of Popillia japonica's genome with initial clues to its potential as an invasive pest.</title>
        <authorList>
            <person name="Cucini C."/>
            <person name="Boschi S."/>
            <person name="Funari R."/>
            <person name="Cardaioli E."/>
            <person name="Iannotti N."/>
            <person name="Marturano G."/>
            <person name="Paoli F."/>
            <person name="Bruttini M."/>
            <person name="Carapelli A."/>
            <person name="Frati F."/>
            <person name="Nardi F."/>
        </authorList>
    </citation>
    <scope>NUCLEOTIDE SEQUENCE [LARGE SCALE GENOMIC DNA]</scope>
    <source>
        <strain evidence="1">DMR45628</strain>
    </source>
</reference>
<sequence length="76" mass="8849">MDYLSNNLEKFSNNLEKFELNFSVGKCRPDLYSELGLFTNFLEKNVIRCHTLFFLLGIGVVYKFSGEKRLRCSTLS</sequence>